<name>A0A9P4P321_9PLEO</name>
<organism evidence="1 2">
    <name type="scientific">Karstenula rhodostoma CBS 690.94</name>
    <dbReference type="NCBI Taxonomy" id="1392251"/>
    <lineage>
        <taxon>Eukaryota</taxon>
        <taxon>Fungi</taxon>
        <taxon>Dikarya</taxon>
        <taxon>Ascomycota</taxon>
        <taxon>Pezizomycotina</taxon>
        <taxon>Dothideomycetes</taxon>
        <taxon>Pleosporomycetidae</taxon>
        <taxon>Pleosporales</taxon>
        <taxon>Massarineae</taxon>
        <taxon>Didymosphaeriaceae</taxon>
        <taxon>Karstenula</taxon>
    </lineage>
</organism>
<comment type="caution">
    <text evidence="1">The sequence shown here is derived from an EMBL/GenBank/DDBJ whole genome shotgun (WGS) entry which is preliminary data.</text>
</comment>
<evidence type="ECO:0000313" key="1">
    <source>
        <dbReference type="EMBL" id="KAF2437395.1"/>
    </source>
</evidence>
<keyword evidence="2" id="KW-1185">Reference proteome</keyword>
<reference evidence="1" key="1">
    <citation type="journal article" date="2020" name="Stud. Mycol.">
        <title>101 Dothideomycetes genomes: a test case for predicting lifestyles and emergence of pathogens.</title>
        <authorList>
            <person name="Haridas S."/>
            <person name="Albert R."/>
            <person name="Binder M."/>
            <person name="Bloem J."/>
            <person name="Labutti K."/>
            <person name="Salamov A."/>
            <person name="Andreopoulos B."/>
            <person name="Baker S."/>
            <person name="Barry K."/>
            <person name="Bills G."/>
            <person name="Bluhm B."/>
            <person name="Cannon C."/>
            <person name="Castanera R."/>
            <person name="Culley D."/>
            <person name="Daum C."/>
            <person name="Ezra D."/>
            <person name="Gonzalez J."/>
            <person name="Henrissat B."/>
            <person name="Kuo A."/>
            <person name="Liang C."/>
            <person name="Lipzen A."/>
            <person name="Lutzoni F."/>
            <person name="Magnuson J."/>
            <person name="Mondo S."/>
            <person name="Nolan M."/>
            <person name="Ohm R."/>
            <person name="Pangilinan J."/>
            <person name="Park H.-J."/>
            <person name="Ramirez L."/>
            <person name="Alfaro M."/>
            <person name="Sun H."/>
            <person name="Tritt A."/>
            <person name="Yoshinaga Y."/>
            <person name="Zwiers L.-H."/>
            <person name="Turgeon B."/>
            <person name="Goodwin S."/>
            <person name="Spatafora J."/>
            <person name="Crous P."/>
            <person name="Grigoriev I."/>
        </authorList>
    </citation>
    <scope>NUCLEOTIDE SEQUENCE</scope>
    <source>
        <strain evidence="1">CBS 690.94</strain>
    </source>
</reference>
<dbReference type="Proteomes" id="UP000799764">
    <property type="component" value="Unassembled WGS sequence"/>
</dbReference>
<dbReference type="AlphaFoldDB" id="A0A9P4P321"/>
<protein>
    <submittedName>
        <fullName evidence="1">Uncharacterized protein</fullName>
    </submittedName>
</protein>
<gene>
    <name evidence="1" type="ORF">P171DRAFT_181976</name>
</gene>
<sequence>MLSSCSPSLALLRELQEVAISLVDGEKVLLTRTDSGTLAGSGCGWLNYTPNHERARGSSPTLRLYIQFWTCSVLDVCGLQQIQISLVCLFVVLGGLKSFRFLLDNTLRIDGARYSIRNKTWIVQLLKPGMDLVHTLPVELLYFCPKGAKRICLMHRLKAIVAYITICSLTPQLSSTCSCIA</sequence>
<proteinExistence type="predicted"/>
<evidence type="ECO:0000313" key="2">
    <source>
        <dbReference type="Proteomes" id="UP000799764"/>
    </source>
</evidence>
<dbReference type="EMBL" id="MU001516">
    <property type="protein sequence ID" value="KAF2437395.1"/>
    <property type="molecule type" value="Genomic_DNA"/>
</dbReference>
<accession>A0A9P4P321</accession>